<evidence type="ECO:0000256" key="2">
    <source>
        <dbReference type="SAM" id="SignalP"/>
    </source>
</evidence>
<reference evidence="3" key="1">
    <citation type="journal article" date="2023" name="Mol. Biol. Evol.">
        <title>Third-Generation Sequencing Reveals the Adaptive Role of the Epigenome in Three Deep-Sea Polychaetes.</title>
        <authorList>
            <person name="Perez M."/>
            <person name="Aroh O."/>
            <person name="Sun Y."/>
            <person name="Lan Y."/>
            <person name="Juniper S.K."/>
            <person name="Young C.R."/>
            <person name="Angers B."/>
            <person name="Qian P.Y."/>
        </authorList>
    </citation>
    <scope>NUCLEOTIDE SEQUENCE</scope>
    <source>
        <strain evidence="3">R07B-5</strain>
    </source>
</reference>
<evidence type="ECO:0000256" key="1">
    <source>
        <dbReference type="SAM" id="MobiDB-lite"/>
    </source>
</evidence>
<dbReference type="InterPro" id="IPR001299">
    <property type="entry name" value="Ependymin"/>
</dbReference>
<evidence type="ECO:0000313" key="3">
    <source>
        <dbReference type="EMBL" id="KAK2176203.1"/>
    </source>
</evidence>
<evidence type="ECO:0000313" key="4">
    <source>
        <dbReference type="Proteomes" id="UP001209878"/>
    </source>
</evidence>
<dbReference type="GO" id="GO:0005764">
    <property type="term" value="C:lysosome"/>
    <property type="evidence" value="ECO:0007669"/>
    <property type="project" value="TreeGrafter"/>
</dbReference>
<organism evidence="3 4">
    <name type="scientific">Ridgeia piscesae</name>
    <name type="common">Tubeworm</name>
    <dbReference type="NCBI Taxonomy" id="27915"/>
    <lineage>
        <taxon>Eukaryota</taxon>
        <taxon>Metazoa</taxon>
        <taxon>Spiralia</taxon>
        <taxon>Lophotrochozoa</taxon>
        <taxon>Annelida</taxon>
        <taxon>Polychaeta</taxon>
        <taxon>Sedentaria</taxon>
        <taxon>Canalipalpata</taxon>
        <taxon>Sabellida</taxon>
        <taxon>Siboglinidae</taxon>
        <taxon>Ridgeia</taxon>
    </lineage>
</organism>
<protein>
    <submittedName>
        <fullName evidence="3">Uncharacterized protein</fullName>
    </submittedName>
</protein>
<dbReference type="GO" id="GO:0007160">
    <property type="term" value="P:cell-matrix adhesion"/>
    <property type="evidence" value="ECO:0007669"/>
    <property type="project" value="InterPro"/>
</dbReference>
<dbReference type="EMBL" id="JAODUO010000676">
    <property type="protein sequence ID" value="KAK2176203.1"/>
    <property type="molecule type" value="Genomic_DNA"/>
</dbReference>
<dbReference type="Proteomes" id="UP001209878">
    <property type="component" value="Unassembled WGS sequence"/>
</dbReference>
<proteinExistence type="predicted"/>
<dbReference type="PANTHER" id="PTHR10697:SF13">
    <property type="entry name" value="RICIN B LECTIN DOMAIN-CONTAINING PROTEIN"/>
    <property type="match status" value="1"/>
</dbReference>
<accession>A0AAD9KT02</accession>
<dbReference type="PANTHER" id="PTHR10697">
    <property type="entry name" value="MAMMALIAN EPENDYMIN-RELATED PROTEIN 1"/>
    <property type="match status" value="1"/>
</dbReference>
<comment type="caution">
    <text evidence="3">The sequence shown here is derived from an EMBL/GenBank/DDBJ whole genome shotgun (WGS) entry which is preliminary data.</text>
</comment>
<dbReference type="GO" id="GO:0005576">
    <property type="term" value="C:extracellular region"/>
    <property type="evidence" value="ECO:0007669"/>
    <property type="project" value="InterPro"/>
</dbReference>
<feature type="signal peptide" evidence="2">
    <location>
        <begin position="1"/>
        <end position="19"/>
    </location>
</feature>
<name>A0AAD9KT02_RIDPI</name>
<gene>
    <name evidence="3" type="ORF">NP493_676g03008</name>
</gene>
<feature type="region of interest" description="Disordered" evidence="1">
    <location>
        <begin position="230"/>
        <end position="259"/>
    </location>
</feature>
<keyword evidence="4" id="KW-1185">Reference proteome</keyword>
<feature type="compositionally biased region" description="Polar residues" evidence="1">
    <location>
        <begin position="234"/>
        <end position="248"/>
    </location>
</feature>
<dbReference type="Pfam" id="PF00811">
    <property type="entry name" value="Ependymin"/>
    <property type="match status" value="1"/>
</dbReference>
<dbReference type="AlphaFoldDB" id="A0AAD9KT02"/>
<keyword evidence="2" id="KW-0732">Signal</keyword>
<sequence length="259" mass="28989">MASMMMVLFVTLAVTVTVAMTVKPCCFPEQYEGHLAVLTQKLGFRPSKVGTMANFSIDYKNEKIAVNEEIFARRRMMKISMYLDFKAKKQYSVFWEKKRCCAQNLTVAMQPRCALSNATYTGSVYFGVGASALSTTTWGITAFMPHLRIATEIAVTQKNCVPFSQIVTGRSRFSSFLQIVSYYNNTLGIKDPGVFTPPDFCKKDNAQDCTVTREMPAATQHIVDFVTTEMEKPASQTEPNDPLESNKSFKTDGLSDMEL</sequence>
<feature type="chain" id="PRO_5042010720" evidence="2">
    <location>
        <begin position="20"/>
        <end position="259"/>
    </location>
</feature>
<dbReference type="GO" id="GO:0005509">
    <property type="term" value="F:calcium ion binding"/>
    <property type="evidence" value="ECO:0007669"/>
    <property type="project" value="InterPro"/>
</dbReference>